<dbReference type="InterPro" id="IPR043502">
    <property type="entry name" value="DNA/RNA_pol_sf"/>
</dbReference>
<dbReference type="PANTHER" id="PTHR35046:SF9">
    <property type="entry name" value="RNA-DIRECTED DNA POLYMERASE"/>
    <property type="match status" value="1"/>
</dbReference>
<reference evidence="2" key="2">
    <citation type="submission" date="2025-08" db="UniProtKB">
        <authorList>
            <consortium name="RefSeq"/>
        </authorList>
    </citation>
    <scope>IDENTIFICATION</scope>
    <source>
        <tissue evidence="2">Young leaves</tissue>
    </source>
</reference>
<protein>
    <submittedName>
        <fullName evidence="2">Uncharacterized protein LOC113461760</fullName>
    </submittedName>
</protein>
<evidence type="ECO:0000313" key="1">
    <source>
        <dbReference type="Proteomes" id="UP000228380"/>
    </source>
</evidence>
<accession>A0A8B8J0X9</accession>
<dbReference type="GeneID" id="113461760"/>
<dbReference type="OrthoDB" id="1934635at2759"/>
<sequence>MDIGHLILGRPWLFDLDVTIFGRSNSCSFIFEGKSKLNPLRSRTLDEGKKTSETKGKELHILSPFKFEWEVSSDSMVYALLVFENQLIPSSELPSEVQLILEEFSEIFSEDLPDHLPSLRDIQHAIDLISGATLPNLPHYRMNPSEHAELQQQINELI</sequence>
<dbReference type="SUPFAM" id="SSF56672">
    <property type="entry name" value="DNA/RNA polymerases"/>
    <property type="match status" value="1"/>
</dbReference>
<dbReference type="RefSeq" id="XP_026657625.2">
    <property type="nucleotide sequence ID" value="XM_026801824.2"/>
</dbReference>
<organism evidence="1 2">
    <name type="scientific">Phoenix dactylifera</name>
    <name type="common">Date palm</name>
    <dbReference type="NCBI Taxonomy" id="42345"/>
    <lineage>
        <taxon>Eukaryota</taxon>
        <taxon>Viridiplantae</taxon>
        <taxon>Streptophyta</taxon>
        <taxon>Embryophyta</taxon>
        <taxon>Tracheophyta</taxon>
        <taxon>Spermatophyta</taxon>
        <taxon>Magnoliopsida</taxon>
        <taxon>Liliopsida</taxon>
        <taxon>Arecaceae</taxon>
        <taxon>Coryphoideae</taxon>
        <taxon>Phoeniceae</taxon>
        <taxon>Phoenix</taxon>
    </lineage>
</organism>
<reference evidence="1" key="1">
    <citation type="journal article" date="2019" name="Nat. Commun.">
        <title>Genome-wide association mapping of date palm fruit traits.</title>
        <authorList>
            <person name="Hazzouri K.M."/>
            <person name="Gros-Balthazard M."/>
            <person name="Flowers J.M."/>
            <person name="Copetti D."/>
            <person name="Lemansour A."/>
            <person name="Lebrun M."/>
            <person name="Masmoudi K."/>
            <person name="Ferrand S."/>
            <person name="Dhar M.I."/>
            <person name="Fresquez Z.A."/>
            <person name="Rosas U."/>
            <person name="Zhang J."/>
            <person name="Talag J."/>
            <person name="Lee S."/>
            <person name="Kudrna D."/>
            <person name="Powell R.F."/>
            <person name="Leitch I.J."/>
            <person name="Krueger R.R."/>
            <person name="Wing R.A."/>
            <person name="Amiri K.M.A."/>
            <person name="Purugganan M.D."/>
        </authorList>
    </citation>
    <scope>NUCLEOTIDE SEQUENCE [LARGE SCALE GENOMIC DNA]</scope>
    <source>
        <strain evidence="1">cv. Khalas</strain>
    </source>
</reference>
<dbReference type="KEGG" id="pda:113461760"/>
<keyword evidence="1" id="KW-1185">Reference proteome</keyword>
<name>A0A8B8J0X9_PHODC</name>
<dbReference type="Proteomes" id="UP000228380">
    <property type="component" value="Chromosome 11"/>
</dbReference>
<dbReference type="PANTHER" id="PTHR35046">
    <property type="entry name" value="ZINC KNUCKLE (CCHC-TYPE) FAMILY PROTEIN"/>
    <property type="match status" value="1"/>
</dbReference>
<dbReference type="AlphaFoldDB" id="A0A8B8J0X9"/>
<proteinExistence type="predicted"/>
<dbReference type="Gene3D" id="3.10.10.10">
    <property type="entry name" value="HIV Type 1 Reverse Transcriptase, subunit A, domain 1"/>
    <property type="match status" value="1"/>
</dbReference>
<gene>
    <name evidence="2" type="primary">LOC113461760</name>
</gene>
<evidence type="ECO:0000313" key="2">
    <source>
        <dbReference type="RefSeq" id="XP_026657625.2"/>
    </source>
</evidence>